<sequence length="1175" mass="128476">METCFGADNDDQNSVYMAELNLVTQLRNAATETEGDVGIHFSGETVEHLLRDETPLEINNVNEIELSVSTTKSKTQRSSSAVVSLDTAEVVVRKSKRISEARARSNESAATASQNRQLMNRNKPSTLSFSNRNNPQLSNTQESLIFHTRRAYRRVYAAHRKAAVDWDEDLRPSGESELSKGDELTPVSSPTSGKRTAFYKKPVMDQKGIREASSSAGNRRRPLAQRTGSAIKERGCISKAVSYDVSVNKAIEVPGYKRGLRNLENIGIRNEDHSSSSDSEHSVSGKCATDDGNLIEILAKGETSWLKIEEHSQHAPVPNLAVHSGDDHGDDAHAHVTDSDASGPSQTPPKPRLLGAKRIGRGQSIGGKLAAAFQLEEALSRCKRYHNHGHDAPPDRKSQSNPEAATSSAPSIEVPPREKLLAEPILSENDEDEDGHYVVPRSSDTDRLNLFIGQKRPEEVRETKQNNSQGVLRETEMISASIETVALGDGRWETRAGADGFMSPTNSRQSPRHAQPRCGDTPIIRSDHSSSISSSEAARSKSCSGSDESALGPESSGIMRAVISGHSVPVSTKSLLPHDSQQAQERTAEHQRTTPRKSIVDPYGSPRLLSHMENKLIISDGTVHCEGQSGQLTQDVKQSPARSIVEESGYDGSIEESFVEVPDARNTLATTTCGESYGVRIGDPFAQGPILPKSCEGQTRSVRRNFFRAASEPHRQHSRVDIAGQGPYQSLSQEELSSIDPPWDTAVTSSTHAKALKETNGDTSLQELQRYTQSMLLDSSNRLKRGLETEKQTVHGVLETYRRQCHRVLDQLFEAQEERMKLFRGYNPLTPPNLLQHEIAMTETSRQTVLQARQEASAVVHGTDTDKRRLLVVVGPCSIHDPEMALEYCDRLLKLKEKYKDELLIVMRAYLEKPRTTVGWKGLINDPDIDNSFKINKGLRTSRQLFVDLTNKGMPIASEMLDTISPQFLADCLSVGAVGARTTESQVHRELASGLSFPVGFKNGTDGSLDVAVDAIGSVKHPHHFLSVTKPGVVSIVGTVGNPDCFVILRGGKKGPNYDAQSIAEAKAKLSAQGMEPRLMVDCSHGNSQKNHKNQPKVAAVLAEQIAAGETAIMGVMIESNINEGNQKVPPEGKAGLKYGVSITDACIHWEDTEAVLENLAQAVRTRKEKLAVNN</sequence>
<feature type="region of interest" description="Disordered" evidence="7">
    <location>
        <begin position="570"/>
        <end position="605"/>
    </location>
</feature>
<evidence type="ECO:0000256" key="1">
    <source>
        <dbReference type="ARBA" id="ARBA00007985"/>
    </source>
</evidence>
<feature type="region of interest" description="Disordered" evidence="7">
    <location>
        <begin position="385"/>
        <end position="418"/>
    </location>
</feature>
<protein>
    <recommendedName>
        <fullName evidence="2">3-deoxy-7-phosphoheptulonate synthase</fullName>
        <ecNumber evidence="2">2.5.1.54</ecNumber>
    </recommendedName>
</protein>
<feature type="region of interest" description="Disordered" evidence="7">
    <location>
        <begin position="99"/>
        <end position="141"/>
    </location>
</feature>
<feature type="compositionally biased region" description="Polar residues" evidence="7">
    <location>
        <begin position="114"/>
        <end position="141"/>
    </location>
</feature>
<dbReference type="Gene3D" id="3.20.20.70">
    <property type="entry name" value="Aldolase class I"/>
    <property type="match status" value="1"/>
</dbReference>
<organism evidence="9 10">
    <name type="scientific">Aspergillus oryzae</name>
    <name type="common">Yellow koji mold</name>
    <dbReference type="NCBI Taxonomy" id="5062"/>
    <lineage>
        <taxon>Eukaryota</taxon>
        <taxon>Fungi</taxon>
        <taxon>Dikarya</taxon>
        <taxon>Ascomycota</taxon>
        <taxon>Pezizomycotina</taxon>
        <taxon>Eurotiomycetes</taxon>
        <taxon>Eurotiomycetidae</taxon>
        <taxon>Eurotiales</taxon>
        <taxon>Aspergillaceae</taxon>
        <taxon>Aspergillus</taxon>
        <taxon>Aspergillus subgen. Circumdati</taxon>
    </lineage>
</organism>
<dbReference type="InterPro" id="IPR013785">
    <property type="entry name" value="Aldolase_TIM"/>
</dbReference>
<feature type="compositionally biased region" description="Basic and acidic residues" evidence="7">
    <location>
        <begin position="269"/>
        <end position="283"/>
    </location>
</feature>
<dbReference type="VEuPathDB" id="FungiDB:AO090005000886"/>
<dbReference type="Pfam" id="PF00793">
    <property type="entry name" value="DAHP_synth_1"/>
    <property type="match status" value="1"/>
</dbReference>
<dbReference type="PANTHER" id="PTHR21225:SF18">
    <property type="entry name" value="PHOSPHO-2-DEHYDRO-3-DEOXYHEPTONATE ALDOLASE, PHENYLALANINE-INHIBITED"/>
    <property type="match status" value="1"/>
</dbReference>
<dbReference type="Proteomes" id="UP000190312">
    <property type="component" value="Unassembled WGS sequence"/>
</dbReference>
<feature type="domain" description="DAHP synthetase I/KDSA" evidence="8">
    <location>
        <begin position="858"/>
        <end position="1157"/>
    </location>
</feature>
<evidence type="ECO:0000256" key="2">
    <source>
        <dbReference type="ARBA" id="ARBA00012694"/>
    </source>
</evidence>
<dbReference type="EMBL" id="MKZY01000002">
    <property type="protein sequence ID" value="OOO12891.1"/>
    <property type="molecule type" value="Genomic_DNA"/>
</dbReference>
<feature type="compositionally biased region" description="Low complexity" evidence="7">
    <location>
        <begin position="529"/>
        <end position="546"/>
    </location>
</feature>
<dbReference type="NCBIfam" id="TIGR00034">
    <property type="entry name" value="aroFGH"/>
    <property type="match status" value="1"/>
</dbReference>
<evidence type="ECO:0000313" key="9">
    <source>
        <dbReference type="EMBL" id="OOO12891.1"/>
    </source>
</evidence>
<evidence type="ECO:0000259" key="8">
    <source>
        <dbReference type="Pfam" id="PF00793"/>
    </source>
</evidence>
<keyword evidence="4" id="KW-0808">Transferase</keyword>
<dbReference type="FunFam" id="3.20.20.70:FF:000005">
    <property type="entry name" value="Phospho-2-dehydro-3-deoxyheptonate aldolase"/>
    <property type="match status" value="1"/>
</dbReference>
<evidence type="ECO:0000256" key="3">
    <source>
        <dbReference type="ARBA" id="ARBA00022605"/>
    </source>
</evidence>
<feature type="region of interest" description="Disordered" evidence="7">
    <location>
        <begin position="170"/>
        <end position="230"/>
    </location>
</feature>
<dbReference type="GO" id="GO:0003849">
    <property type="term" value="F:3-deoxy-7-phosphoheptulonate synthase activity"/>
    <property type="evidence" value="ECO:0007669"/>
    <property type="project" value="UniProtKB-EC"/>
</dbReference>
<dbReference type="GO" id="GO:0009073">
    <property type="term" value="P:aromatic amino acid family biosynthetic process"/>
    <property type="evidence" value="ECO:0007669"/>
    <property type="project" value="UniProtKB-KW"/>
</dbReference>
<feature type="compositionally biased region" description="Basic and acidic residues" evidence="7">
    <location>
        <begin position="170"/>
        <end position="183"/>
    </location>
</feature>
<dbReference type="SUPFAM" id="SSF51569">
    <property type="entry name" value="Aldolase"/>
    <property type="match status" value="1"/>
</dbReference>
<feature type="compositionally biased region" description="Basic and acidic residues" evidence="7">
    <location>
        <begin position="324"/>
        <end position="338"/>
    </location>
</feature>
<evidence type="ECO:0000313" key="10">
    <source>
        <dbReference type="Proteomes" id="UP000190312"/>
    </source>
</evidence>
<keyword evidence="5" id="KW-0057">Aromatic amino acid biosynthesis</keyword>
<feature type="compositionally biased region" description="Polar residues" evidence="7">
    <location>
        <begin position="570"/>
        <end position="585"/>
    </location>
</feature>
<evidence type="ECO:0000256" key="7">
    <source>
        <dbReference type="SAM" id="MobiDB-lite"/>
    </source>
</evidence>
<reference evidence="9 10" key="1">
    <citation type="submission" date="2016-10" db="EMBL/GenBank/DDBJ databases">
        <title>Genome sequencing of Aspergillus oryzae BCC7051.</title>
        <authorList>
            <person name="Thammarongtham C."/>
            <person name="Vorapreeda T."/>
            <person name="Nookaew I."/>
            <person name="Srisuk T."/>
            <person name="Land M."/>
            <person name="Jeennor S."/>
            <person name="Laoteng K."/>
        </authorList>
    </citation>
    <scope>NUCLEOTIDE SEQUENCE [LARGE SCALE GENOMIC DNA]</scope>
    <source>
        <strain evidence="9 10">BCC7051</strain>
    </source>
</reference>
<comment type="similarity">
    <text evidence="1">Belongs to the class-I DAHP synthase family.</text>
</comment>
<dbReference type="eggNOG" id="ENOG502QPSU">
    <property type="taxonomic scope" value="Eukaryota"/>
</dbReference>
<dbReference type="NCBIfam" id="NF009395">
    <property type="entry name" value="PRK12755.1"/>
    <property type="match status" value="1"/>
</dbReference>
<evidence type="ECO:0000256" key="5">
    <source>
        <dbReference type="ARBA" id="ARBA00023141"/>
    </source>
</evidence>
<accession>A0A1S9DV35</accession>
<dbReference type="GO" id="GO:0008652">
    <property type="term" value="P:amino acid biosynthetic process"/>
    <property type="evidence" value="ECO:0007669"/>
    <property type="project" value="UniProtKB-KW"/>
</dbReference>
<comment type="caution">
    <text evidence="9">The sequence shown here is derived from an EMBL/GenBank/DDBJ whole genome shotgun (WGS) entry which is preliminary data.</text>
</comment>
<feature type="region of interest" description="Disordered" evidence="7">
    <location>
        <begin position="495"/>
        <end position="553"/>
    </location>
</feature>
<dbReference type="PANTHER" id="PTHR21225">
    <property type="entry name" value="PHOSPHO-2-DEHYDRO-3-DEOXYHEPTONATE ALDOLASE DAHP SYNTHETASE"/>
    <property type="match status" value="1"/>
</dbReference>
<feature type="compositionally biased region" description="Basic and acidic residues" evidence="7">
    <location>
        <begin position="388"/>
        <end position="398"/>
    </location>
</feature>
<dbReference type="InterPro" id="IPR006219">
    <property type="entry name" value="DAHP_synth_1"/>
</dbReference>
<gene>
    <name evidence="9" type="ORF">OAory_01006400</name>
</gene>
<keyword evidence="3" id="KW-0028">Amino-acid biosynthesis</keyword>
<proteinExistence type="inferred from homology"/>
<evidence type="ECO:0000256" key="4">
    <source>
        <dbReference type="ARBA" id="ARBA00022679"/>
    </source>
</evidence>
<comment type="catalytic activity">
    <reaction evidence="6">
        <text>D-erythrose 4-phosphate + phosphoenolpyruvate + H2O = 7-phospho-2-dehydro-3-deoxy-D-arabino-heptonate + phosphate</text>
        <dbReference type="Rhea" id="RHEA:14717"/>
        <dbReference type="ChEBI" id="CHEBI:15377"/>
        <dbReference type="ChEBI" id="CHEBI:16897"/>
        <dbReference type="ChEBI" id="CHEBI:43474"/>
        <dbReference type="ChEBI" id="CHEBI:58394"/>
        <dbReference type="ChEBI" id="CHEBI:58702"/>
        <dbReference type="EC" id="2.5.1.54"/>
    </reaction>
</comment>
<dbReference type="AlphaFoldDB" id="A0A1S9DV35"/>
<feature type="compositionally biased region" description="Polar residues" evidence="7">
    <location>
        <begin position="399"/>
        <end position="410"/>
    </location>
</feature>
<dbReference type="InterPro" id="IPR006218">
    <property type="entry name" value="DAHP1/KDSA"/>
</dbReference>
<feature type="region of interest" description="Disordered" evidence="7">
    <location>
        <begin position="318"/>
        <end position="355"/>
    </location>
</feature>
<name>A0A1S9DV35_ASPOZ</name>
<evidence type="ECO:0000256" key="6">
    <source>
        <dbReference type="ARBA" id="ARBA00047508"/>
    </source>
</evidence>
<dbReference type="OrthoDB" id="5374844at2759"/>
<dbReference type="EC" id="2.5.1.54" evidence="2"/>
<feature type="region of interest" description="Disordered" evidence="7">
    <location>
        <begin position="268"/>
        <end position="287"/>
    </location>
</feature>
<dbReference type="GO" id="GO:0005737">
    <property type="term" value="C:cytoplasm"/>
    <property type="evidence" value="ECO:0007669"/>
    <property type="project" value="TreeGrafter"/>
</dbReference>